<organism evidence="2 3">
    <name type="scientific">Trinickia dabaoshanensis</name>
    <dbReference type="NCBI Taxonomy" id="564714"/>
    <lineage>
        <taxon>Bacteria</taxon>
        <taxon>Pseudomonadati</taxon>
        <taxon>Pseudomonadota</taxon>
        <taxon>Betaproteobacteria</taxon>
        <taxon>Burkholderiales</taxon>
        <taxon>Burkholderiaceae</taxon>
        <taxon>Trinickia</taxon>
    </lineage>
</organism>
<reference evidence="2 3" key="1">
    <citation type="submission" date="2018-01" db="EMBL/GenBank/DDBJ databases">
        <title>Whole genome analyses suggest that Burkholderia sensu lato contains two further novel genera in the rhizoxinica-symbiotica group Mycetohabitans gen. nov., and Trinickia gen. nov.: implications for the evolution of diazotrophy and nodulation in the Burkholderiaceae.</title>
        <authorList>
            <person name="Estrada-de los Santos P."/>
            <person name="Palmer M."/>
            <person name="Chavez-Ramirez B."/>
            <person name="Beukes C."/>
            <person name="Steenkamp E.T."/>
            <person name="Hirsch A.M."/>
            <person name="Manyaka P."/>
            <person name="Maluk M."/>
            <person name="Lafos M."/>
            <person name="Crook M."/>
            <person name="Gross E."/>
            <person name="Simon M.F."/>
            <person name="Bueno dos Reis Junior F."/>
            <person name="Poole P.S."/>
            <person name="Venter S.N."/>
            <person name="James E.K."/>
        </authorList>
    </citation>
    <scope>NUCLEOTIDE SEQUENCE [LARGE SCALE GENOMIC DNA]</scope>
    <source>
        <strain evidence="2 3">GIMN1.004</strain>
    </source>
</reference>
<keyword evidence="3" id="KW-1185">Reference proteome</keyword>
<accession>A0A2N7W3D4</accession>
<dbReference type="AlphaFoldDB" id="A0A2N7W3D4"/>
<name>A0A2N7W3D4_9BURK</name>
<comment type="caution">
    <text evidence="2">The sequence shown here is derived from an EMBL/GenBank/DDBJ whole genome shotgun (WGS) entry which is preliminary data.</text>
</comment>
<evidence type="ECO:0000313" key="2">
    <source>
        <dbReference type="EMBL" id="PMS23918.1"/>
    </source>
</evidence>
<protein>
    <submittedName>
        <fullName evidence="2">Uncharacterized protein</fullName>
    </submittedName>
</protein>
<feature type="compositionally biased region" description="Basic and acidic residues" evidence="1">
    <location>
        <begin position="47"/>
        <end position="66"/>
    </location>
</feature>
<dbReference type="Proteomes" id="UP000235616">
    <property type="component" value="Unassembled WGS sequence"/>
</dbReference>
<feature type="region of interest" description="Disordered" evidence="1">
    <location>
        <begin position="28"/>
        <end position="66"/>
    </location>
</feature>
<dbReference type="EMBL" id="PNYA01000001">
    <property type="protein sequence ID" value="PMS23918.1"/>
    <property type="molecule type" value="Genomic_DNA"/>
</dbReference>
<proteinExistence type="predicted"/>
<evidence type="ECO:0000313" key="3">
    <source>
        <dbReference type="Proteomes" id="UP000235616"/>
    </source>
</evidence>
<sequence length="96" mass="10167">MYWILGLIGFAALRETGLVPSPIERSPLLQAESPMVPVESAQTEAPRATEDANERETDPGDGIAEHDLDGALVRCSAAVDSGAAITRRARWGGPNP</sequence>
<gene>
    <name evidence="2" type="ORF">C0Z18_01830</name>
</gene>
<evidence type="ECO:0000256" key="1">
    <source>
        <dbReference type="SAM" id="MobiDB-lite"/>
    </source>
</evidence>